<sequence>MIQGLISCSLKNRKTSSALWASSNLPVPHLDPYYGLRLGKYGLLHKKARSLSVVCILSSPTRCLAAVLNPVLVFQDRKIRPGQDKTRKHKNPKIMDSSDCKIVTLPPPPSDPAAPFRVCRCFGAF</sequence>
<dbReference type="AlphaFoldDB" id="A0A9X9M9S8"/>
<protein>
    <submittedName>
        <fullName evidence="1">Uncharacterized protein</fullName>
    </submittedName>
</protein>
<dbReference type="Proteomes" id="UP000269945">
    <property type="component" value="Unassembled WGS sequence"/>
</dbReference>
<dbReference type="EMBL" id="CYRY02045007">
    <property type="protein sequence ID" value="VCX40257.1"/>
    <property type="molecule type" value="Genomic_DNA"/>
</dbReference>
<comment type="caution">
    <text evidence="1">The sequence shown here is derived from an EMBL/GenBank/DDBJ whole genome shotgun (WGS) entry which is preliminary data.</text>
</comment>
<accession>A0A9X9M9S8</accession>
<name>A0A9X9M9S8_GULGU</name>
<keyword evidence="2" id="KW-1185">Reference proteome</keyword>
<gene>
    <name evidence="1" type="ORF">BN2614_LOCUS5</name>
</gene>
<reference evidence="1 2" key="1">
    <citation type="submission" date="2018-10" db="EMBL/GenBank/DDBJ databases">
        <authorList>
            <person name="Ekblom R."/>
            <person name="Jareborg N."/>
        </authorList>
    </citation>
    <scope>NUCLEOTIDE SEQUENCE [LARGE SCALE GENOMIC DNA]</scope>
    <source>
        <tissue evidence="1">Muscle</tissue>
    </source>
</reference>
<organism evidence="1 2">
    <name type="scientific">Gulo gulo</name>
    <name type="common">Wolverine</name>
    <name type="synonym">Gluton</name>
    <dbReference type="NCBI Taxonomy" id="48420"/>
    <lineage>
        <taxon>Eukaryota</taxon>
        <taxon>Metazoa</taxon>
        <taxon>Chordata</taxon>
        <taxon>Craniata</taxon>
        <taxon>Vertebrata</taxon>
        <taxon>Euteleostomi</taxon>
        <taxon>Mammalia</taxon>
        <taxon>Eutheria</taxon>
        <taxon>Laurasiatheria</taxon>
        <taxon>Carnivora</taxon>
        <taxon>Caniformia</taxon>
        <taxon>Musteloidea</taxon>
        <taxon>Mustelidae</taxon>
        <taxon>Guloninae</taxon>
        <taxon>Gulo</taxon>
    </lineage>
</organism>
<proteinExistence type="predicted"/>
<evidence type="ECO:0000313" key="2">
    <source>
        <dbReference type="Proteomes" id="UP000269945"/>
    </source>
</evidence>
<evidence type="ECO:0000313" key="1">
    <source>
        <dbReference type="EMBL" id="VCX40257.1"/>
    </source>
</evidence>